<dbReference type="HOGENOM" id="CLU_1650669_0_0_6"/>
<organism evidence="2 3">
    <name type="scientific">Pseudomonas fluorescens HK44</name>
    <dbReference type="NCBI Taxonomy" id="1042209"/>
    <lineage>
        <taxon>Bacteria</taxon>
        <taxon>Pseudomonadati</taxon>
        <taxon>Pseudomonadota</taxon>
        <taxon>Gammaproteobacteria</taxon>
        <taxon>Pseudomonadales</taxon>
        <taxon>Pseudomonadaceae</taxon>
        <taxon>Pseudomonas</taxon>
    </lineage>
</organism>
<feature type="region of interest" description="Disordered" evidence="1">
    <location>
        <begin position="1"/>
        <end position="57"/>
    </location>
</feature>
<feature type="compositionally biased region" description="Basic and acidic residues" evidence="1">
    <location>
        <begin position="1"/>
        <end position="15"/>
    </location>
</feature>
<evidence type="ECO:0000256" key="1">
    <source>
        <dbReference type="SAM" id="MobiDB-lite"/>
    </source>
</evidence>
<dbReference type="AlphaFoldDB" id="A0A010RPG9"/>
<evidence type="ECO:0000313" key="2">
    <source>
        <dbReference type="EMBL" id="EXF91019.1"/>
    </source>
</evidence>
<dbReference type="OrthoDB" id="6926120at2"/>
<feature type="compositionally biased region" description="Basic and acidic residues" evidence="1">
    <location>
        <begin position="43"/>
        <end position="55"/>
    </location>
</feature>
<evidence type="ECO:0000313" key="3">
    <source>
        <dbReference type="Proteomes" id="UP000022611"/>
    </source>
</evidence>
<dbReference type="RefSeq" id="WP_011117453.1">
    <property type="nucleotide sequence ID" value="NZ_AFOY02000029.1"/>
</dbReference>
<protein>
    <submittedName>
        <fullName evidence="2">Uncharacterized protein</fullName>
    </submittedName>
</protein>
<reference evidence="2 3" key="1">
    <citation type="journal article" date="2011" name="J. Bacteriol.">
        <title>Draft genome sequence of the polycyclic aromatic hydrocarbon-degrading, genetically engineered bioluminescent bioreporter Pseudomonas fluorescens HK44.</title>
        <authorList>
            <person name="Chauhan A."/>
            <person name="Layton A.C."/>
            <person name="Williams D.E."/>
            <person name="Smartt A.E."/>
            <person name="Ripp S."/>
            <person name="Karpinets T.V."/>
            <person name="Brown S.D."/>
            <person name="Sayler G.S."/>
        </authorList>
    </citation>
    <scope>NUCLEOTIDE SEQUENCE [LARGE SCALE GENOMIC DNA]</scope>
    <source>
        <strain evidence="2 3">HK44</strain>
        <plasmid evidence="2">pUTK21</plasmid>
    </source>
</reference>
<geneLocation type="plasmid" evidence="2">
    <name>pUTK21</name>
</geneLocation>
<dbReference type="Proteomes" id="UP000022611">
    <property type="component" value="Unassembled WGS sequence"/>
</dbReference>
<keyword evidence="2" id="KW-0614">Plasmid</keyword>
<dbReference type="PATRIC" id="fig|1042209.11.peg.62"/>
<accession>A0A010RPG9</accession>
<dbReference type="EMBL" id="AFOY02000029">
    <property type="protein sequence ID" value="EXF91019.1"/>
    <property type="molecule type" value="Genomic_DNA"/>
</dbReference>
<name>A0A010RPG9_PSEFL</name>
<comment type="caution">
    <text evidence="2">The sequence shown here is derived from an EMBL/GenBank/DDBJ whole genome shotgun (WGS) entry which is preliminary data.</text>
</comment>
<proteinExistence type="predicted"/>
<gene>
    <name evidence="2" type="ORF">HK44_029315</name>
</gene>
<sequence length="160" mass="17742">MDKDENPMDKDRTQQGERGAYQLTGGKRPGENVAEHVNASPRNAEDWATDHKRSSEPSFELFQKYGPAIQPDIGRAYEGPIVHRDSQSFYQASRVNGYDVLIEHKRTSLNSVQANVFTSDRSVSIRYVSESVGIAKPAMELDGQRSPEHLPKGAAGIGRV</sequence>